<evidence type="ECO:0000313" key="5">
    <source>
        <dbReference type="EMBL" id="MBL3678488.1"/>
    </source>
</evidence>
<dbReference type="InterPro" id="IPR018062">
    <property type="entry name" value="HTH_AraC-typ_CS"/>
</dbReference>
<name>A0ABS1SD63_9MICO</name>
<dbReference type="PANTHER" id="PTHR11019">
    <property type="entry name" value="HTH-TYPE TRANSCRIPTIONAL REGULATOR NIMR"/>
    <property type="match status" value="1"/>
</dbReference>
<comment type="caution">
    <text evidence="5">The sequence shown here is derived from an EMBL/GenBank/DDBJ whole genome shotgun (WGS) entry which is preliminary data.</text>
</comment>
<evidence type="ECO:0000256" key="3">
    <source>
        <dbReference type="ARBA" id="ARBA00023163"/>
    </source>
</evidence>
<accession>A0ABS1SD63</accession>
<protein>
    <submittedName>
        <fullName evidence="5">Helix-turn-helix domain-containing protein</fullName>
    </submittedName>
</protein>
<dbReference type="SUPFAM" id="SSF46689">
    <property type="entry name" value="Homeodomain-like"/>
    <property type="match status" value="2"/>
</dbReference>
<keyword evidence="2" id="KW-0238">DNA-binding</keyword>
<reference evidence="5 6" key="1">
    <citation type="submission" date="2018-09" db="EMBL/GenBank/DDBJ databases">
        <title>Comparative genomics of Leucobacter spp.</title>
        <authorList>
            <person name="Reis A.C."/>
            <person name="Kolvenbach B.A."/>
            <person name="Corvini P.F.X."/>
            <person name="Nunes O.C."/>
        </authorList>
    </citation>
    <scope>NUCLEOTIDE SEQUENCE [LARGE SCALE GENOMIC DNA]</scope>
    <source>
        <strain evidence="5 6">TAN 31504</strain>
    </source>
</reference>
<dbReference type="Gene3D" id="1.10.10.60">
    <property type="entry name" value="Homeodomain-like"/>
    <property type="match status" value="2"/>
</dbReference>
<feature type="domain" description="HTH araC/xylS-type" evidence="4">
    <location>
        <begin position="118"/>
        <end position="215"/>
    </location>
</feature>
<evidence type="ECO:0000259" key="4">
    <source>
        <dbReference type="PROSITE" id="PS01124"/>
    </source>
</evidence>
<evidence type="ECO:0000313" key="6">
    <source>
        <dbReference type="Proteomes" id="UP001645859"/>
    </source>
</evidence>
<dbReference type="EMBL" id="QYAC01000002">
    <property type="protein sequence ID" value="MBL3678488.1"/>
    <property type="molecule type" value="Genomic_DNA"/>
</dbReference>
<dbReference type="Proteomes" id="UP001645859">
    <property type="component" value="Unassembled WGS sequence"/>
</dbReference>
<keyword evidence="1" id="KW-0805">Transcription regulation</keyword>
<proteinExistence type="predicted"/>
<dbReference type="SMART" id="SM00342">
    <property type="entry name" value="HTH_ARAC"/>
    <property type="match status" value="2"/>
</dbReference>
<sequence>MRLAEASLYSTLRGTASIRVADTTHRLDSGEGLWIPAGNTVDITLTPGTILLPTPALAGGPSGPTRVRVRPEQIPGLLHEFSCALGHIAGAQAAAIEVRTVGAQRLSAPPAPRSDDLQDLAELLIDDPDLNVAGAVDAAVAGWSVRTVQRRFVAETGLTLSAWVRQARISAAAELIARGRSIEWVAHRVGYRSVVGFTRSFAEVAGLTPGQWRRTAPTPADGPAELRVPESWERRPHRTWSRVNGAHIAVWAAAGPAHITAGTRALTLQPGEAVILPAGLPNDVRIPPGSLLVPLGFRSGETGAIGAPLQPAQLGSWGSPDALHTVESMLAAYTRIGTHRVDPARGFDAVLRGSRRTPVHRGDVLMAALASLVSRESSITEANAAAQLGVSDRELRRVVHEHTGEPVAAWFRRSRMTRARNRLGAGESPSEISRTLGYAHLPAFSRAFRAVHGAGPSAVGVTDLRSAHAAWGRAAARPAASAA</sequence>
<keyword evidence="6" id="KW-1185">Reference proteome</keyword>
<keyword evidence="3" id="KW-0804">Transcription</keyword>
<organism evidence="5 6">
    <name type="scientific">Leucobacter chromiireducens subsp. solipictus</name>
    <dbReference type="NCBI Taxonomy" id="398235"/>
    <lineage>
        <taxon>Bacteria</taxon>
        <taxon>Bacillati</taxon>
        <taxon>Actinomycetota</taxon>
        <taxon>Actinomycetes</taxon>
        <taxon>Micrococcales</taxon>
        <taxon>Microbacteriaceae</taxon>
        <taxon>Leucobacter</taxon>
    </lineage>
</organism>
<dbReference type="InterPro" id="IPR009057">
    <property type="entry name" value="Homeodomain-like_sf"/>
</dbReference>
<dbReference type="Pfam" id="PF12833">
    <property type="entry name" value="HTH_18"/>
    <property type="match status" value="2"/>
</dbReference>
<dbReference type="PROSITE" id="PS00041">
    <property type="entry name" value="HTH_ARAC_FAMILY_1"/>
    <property type="match status" value="1"/>
</dbReference>
<gene>
    <name evidence="5" type="ORF">D3230_04120</name>
</gene>
<dbReference type="InterPro" id="IPR018060">
    <property type="entry name" value="HTH_AraC"/>
</dbReference>
<dbReference type="PROSITE" id="PS01124">
    <property type="entry name" value="HTH_ARAC_FAMILY_2"/>
    <property type="match status" value="2"/>
</dbReference>
<evidence type="ECO:0000256" key="2">
    <source>
        <dbReference type="ARBA" id="ARBA00023125"/>
    </source>
</evidence>
<feature type="domain" description="HTH araC/xylS-type" evidence="4">
    <location>
        <begin position="363"/>
        <end position="462"/>
    </location>
</feature>
<evidence type="ECO:0000256" key="1">
    <source>
        <dbReference type="ARBA" id="ARBA00023015"/>
    </source>
</evidence>
<dbReference type="PANTHER" id="PTHR11019:SF199">
    <property type="entry name" value="HTH-TYPE TRANSCRIPTIONAL REGULATOR NIMR"/>
    <property type="match status" value="1"/>
</dbReference>